<keyword evidence="3 10" id="KW-0349">Heme</keyword>
<sequence length="214" mass="25146">MTSECPMQNKEGAKGDNVDVQECPIDHSKFDTKNMMEKDLQKDENVNDALGKNRVKSSIPKDDIEDHWVYPSEQMFFNAMKRKGYPAQERDIGNLVTVHNVVNEQCWVEIQRWEKKFHCDCDDLKLSRFRGKAEKQSLKARIRSMFGSYVEPFDRHDWVIDRCGKEVCYIIDFYQGKNESNSPISMFLDVRPALESVSSLWDRVRMSIETFSWK</sequence>
<keyword evidence="5 10" id="KW-0999">Mitochondrion inner membrane</keyword>
<proteinExistence type="inferred from homology"/>
<gene>
    <name evidence="12" type="ORF">ROZALSC1DRAFT_24572</name>
</gene>
<dbReference type="Proteomes" id="UP000281549">
    <property type="component" value="Unassembled WGS sequence"/>
</dbReference>
<comment type="catalytic activity">
    <reaction evidence="10">
        <text>holo-[cytochrome c] = apo-[cytochrome c] + heme b</text>
        <dbReference type="Rhea" id="RHEA:22648"/>
        <dbReference type="Rhea" id="RHEA-COMP:10725"/>
        <dbReference type="Rhea" id="RHEA-COMP:10726"/>
        <dbReference type="ChEBI" id="CHEBI:29950"/>
        <dbReference type="ChEBI" id="CHEBI:60344"/>
        <dbReference type="ChEBI" id="CHEBI:83739"/>
        <dbReference type="EC" id="4.4.1.17"/>
    </reaction>
</comment>
<name>A0A4P9YCM3_ROZAC</name>
<feature type="compositionally biased region" description="Basic and acidic residues" evidence="11">
    <location>
        <begin position="24"/>
        <end position="45"/>
    </location>
</feature>
<evidence type="ECO:0000256" key="1">
    <source>
        <dbReference type="ARBA" id="ARBA00004273"/>
    </source>
</evidence>
<evidence type="ECO:0000313" key="13">
    <source>
        <dbReference type="Proteomes" id="UP000281549"/>
    </source>
</evidence>
<dbReference type="PANTHER" id="PTHR12743:SF0">
    <property type="entry name" value="HOLOCYTOCHROME C-TYPE SYNTHASE"/>
    <property type="match status" value="1"/>
</dbReference>
<dbReference type="GO" id="GO:0004408">
    <property type="term" value="F:holocytochrome-c synthase activity"/>
    <property type="evidence" value="ECO:0007669"/>
    <property type="project" value="UniProtKB-EC"/>
</dbReference>
<comment type="subcellular location">
    <subcellularLocation>
        <location evidence="1 10">Mitochondrion inner membrane</location>
    </subcellularLocation>
</comment>
<comment type="function">
    <text evidence="10">Lyase that catalyzes the covalent linking of the heme group to the cytochrome C apoprotein to produce the mature functional cytochrome.</text>
</comment>
<keyword evidence="4 10" id="KW-0479">Metal-binding</keyword>
<dbReference type="AlphaFoldDB" id="A0A4P9YCM3"/>
<feature type="region of interest" description="Disordered" evidence="11">
    <location>
        <begin position="1"/>
        <end position="54"/>
    </location>
</feature>
<dbReference type="PROSITE" id="PS00822">
    <property type="entry name" value="CYTO_HEME_LYASE_2"/>
    <property type="match status" value="1"/>
</dbReference>
<dbReference type="InterPro" id="IPR000511">
    <property type="entry name" value="Holocyt_c/c1_synthase"/>
</dbReference>
<dbReference type="EC" id="4.4.1.17" evidence="10"/>
<organism evidence="12 13">
    <name type="scientific">Rozella allomycis (strain CSF55)</name>
    <dbReference type="NCBI Taxonomy" id="988480"/>
    <lineage>
        <taxon>Eukaryota</taxon>
        <taxon>Fungi</taxon>
        <taxon>Fungi incertae sedis</taxon>
        <taxon>Cryptomycota</taxon>
        <taxon>Cryptomycota incertae sedis</taxon>
        <taxon>Rozella</taxon>
    </lineage>
</organism>
<protein>
    <recommendedName>
        <fullName evidence="10">Holocytochrome c-type synthase</fullName>
        <ecNumber evidence="10">4.4.1.17</ecNumber>
    </recommendedName>
</protein>
<evidence type="ECO:0000256" key="3">
    <source>
        <dbReference type="ARBA" id="ARBA00022617"/>
    </source>
</evidence>
<dbReference type="EMBL" id="ML006042">
    <property type="protein sequence ID" value="RKP17077.1"/>
    <property type="molecule type" value="Genomic_DNA"/>
</dbReference>
<dbReference type="GO" id="GO:0005743">
    <property type="term" value="C:mitochondrial inner membrane"/>
    <property type="evidence" value="ECO:0007669"/>
    <property type="project" value="UniProtKB-SubCell"/>
</dbReference>
<accession>A0A4P9YCM3</accession>
<evidence type="ECO:0000313" key="12">
    <source>
        <dbReference type="EMBL" id="RKP17077.1"/>
    </source>
</evidence>
<keyword evidence="8 10" id="KW-0472">Membrane</keyword>
<evidence type="ECO:0000256" key="8">
    <source>
        <dbReference type="ARBA" id="ARBA00023136"/>
    </source>
</evidence>
<evidence type="ECO:0000256" key="7">
    <source>
        <dbReference type="ARBA" id="ARBA00023128"/>
    </source>
</evidence>
<keyword evidence="9 10" id="KW-0456">Lyase</keyword>
<keyword evidence="6 10" id="KW-0408">Iron</keyword>
<evidence type="ECO:0000256" key="11">
    <source>
        <dbReference type="SAM" id="MobiDB-lite"/>
    </source>
</evidence>
<comment type="similarity">
    <text evidence="2 10">Belongs to the cytochrome c-type heme lyase family.</text>
</comment>
<evidence type="ECO:0000256" key="6">
    <source>
        <dbReference type="ARBA" id="ARBA00023004"/>
    </source>
</evidence>
<evidence type="ECO:0000256" key="9">
    <source>
        <dbReference type="ARBA" id="ARBA00023239"/>
    </source>
</evidence>
<keyword evidence="7 10" id="KW-0496">Mitochondrion</keyword>
<dbReference type="GO" id="GO:0046872">
    <property type="term" value="F:metal ion binding"/>
    <property type="evidence" value="ECO:0007669"/>
    <property type="project" value="UniProtKB-KW"/>
</dbReference>
<dbReference type="PANTHER" id="PTHR12743">
    <property type="entry name" value="CYTOCHROME C1 HEME LYASE"/>
    <property type="match status" value="1"/>
</dbReference>
<evidence type="ECO:0000256" key="5">
    <source>
        <dbReference type="ARBA" id="ARBA00022792"/>
    </source>
</evidence>
<evidence type="ECO:0000256" key="2">
    <source>
        <dbReference type="ARBA" id="ARBA00007255"/>
    </source>
</evidence>
<reference evidence="13" key="1">
    <citation type="journal article" date="2018" name="Nat. Microbiol.">
        <title>Leveraging single-cell genomics to expand the fungal tree of life.</title>
        <authorList>
            <person name="Ahrendt S.R."/>
            <person name="Quandt C.A."/>
            <person name="Ciobanu D."/>
            <person name="Clum A."/>
            <person name="Salamov A."/>
            <person name="Andreopoulos B."/>
            <person name="Cheng J.F."/>
            <person name="Woyke T."/>
            <person name="Pelin A."/>
            <person name="Henrissat B."/>
            <person name="Reynolds N.K."/>
            <person name="Benny G.L."/>
            <person name="Smith M.E."/>
            <person name="James T.Y."/>
            <person name="Grigoriev I.V."/>
        </authorList>
    </citation>
    <scope>NUCLEOTIDE SEQUENCE [LARGE SCALE GENOMIC DNA]</scope>
    <source>
        <strain evidence="13">CSF55</strain>
    </source>
</reference>
<evidence type="ECO:0000256" key="10">
    <source>
        <dbReference type="RuleBase" id="RU363130"/>
    </source>
</evidence>
<evidence type="ECO:0000256" key="4">
    <source>
        <dbReference type="ARBA" id="ARBA00022723"/>
    </source>
</evidence>
<dbReference type="Pfam" id="PF01265">
    <property type="entry name" value="Cyto_heme_lyase"/>
    <property type="match status" value="1"/>
</dbReference>